<evidence type="ECO:0000313" key="3">
    <source>
        <dbReference type="EMBL" id="URI17094.1"/>
    </source>
</evidence>
<keyword evidence="2" id="KW-0472">Membrane</keyword>
<protein>
    <submittedName>
        <fullName evidence="3">Uncharacterized protein</fullName>
    </submittedName>
</protein>
<gene>
    <name evidence="3" type="ORF">M8231_01870</name>
</gene>
<accession>A0ABY4SVD7</accession>
<organism evidence="3 4">
    <name type="scientific">Brevundimonas albigilva</name>
    <dbReference type="NCBI Taxonomy" id="1312364"/>
    <lineage>
        <taxon>Bacteria</taxon>
        <taxon>Pseudomonadati</taxon>
        <taxon>Pseudomonadota</taxon>
        <taxon>Alphaproteobacteria</taxon>
        <taxon>Caulobacterales</taxon>
        <taxon>Caulobacteraceae</taxon>
        <taxon>Brevundimonas</taxon>
    </lineage>
</organism>
<evidence type="ECO:0000313" key="4">
    <source>
        <dbReference type="Proteomes" id="UP001055429"/>
    </source>
</evidence>
<feature type="transmembrane region" description="Helical" evidence="2">
    <location>
        <begin position="21"/>
        <end position="42"/>
    </location>
</feature>
<name>A0ABY4SVD7_9CAUL</name>
<keyword evidence="2" id="KW-0812">Transmembrane</keyword>
<dbReference type="Proteomes" id="UP001055429">
    <property type="component" value="Chromosome"/>
</dbReference>
<dbReference type="RefSeq" id="WP_249752012.1">
    <property type="nucleotide sequence ID" value="NZ_CP097298.1"/>
</dbReference>
<proteinExistence type="predicted"/>
<reference evidence="3" key="1">
    <citation type="submission" date="2022-05" db="EMBL/GenBank/DDBJ databases">
        <title>Brevundimonas albigilva TT17 genome sequence.</title>
        <authorList>
            <person name="Lee K."/>
            <person name="Son H."/>
        </authorList>
    </citation>
    <scope>NUCLEOTIDE SEQUENCE</scope>
    <source>
        <strain evidence="3">TT17</strain>
    </source>
</reference>
<feature type="region of interest" description="Disordered" evidence="1">
    <location>
        <begin position="58"/>
        <end position="124"/>
    </location>
</feature>
<evidence type="ECO:0000256" key="2">
    <source>
        <dbReference type="SAM" id="Phobius"/>
    </source>
</evidence>
<dbReference type="EMBL" id="CP097649">
    <property type="protein sequence ID" value="URI17094.1"/>
    <property type="molecule type" value="Genomic_DNA"/>
</dbReference>
<feature type="compositionally biased region" description="Pro residues" evidence="1">
    <location>
        <begin position="61"/>
        <end position="124"/>
    </location>
</feature>
<evidence type="ECO:0000256" key="1">
    <source>
        <dbReference type="SAM" id="MobiDB-lite"/>
    </source>
</evidence>
<sequence>MREPSTGRAGRKTGAGRVAGWTAAGGLVVGLEAALILGLAWVPAETFDPPVDPPIVVSLVDPPPPPPPAPQPQPAEAPAPAEAAPPAPAPRVAPPARPASPPRPTRRPPPPEVKPLPIPASVAPPGPPLPLIGATALAGATRVGAGPGGGGGGQGTGGGGGGAGGGCDMLKRLQEALRDDVEVRAAIQTAHREMSAQGRAIQVWDGDWLQSRGQEGKGLAGVRQAISVEVAFAPAECRAQAMRGLAVLALDDRADGAKLALGRAAWRWSDLLDLRR</sequence>
<keyword evidence="2" id="KW-1133">Transmembrane helix</keyword>
<keyword evidence="4" id="KW-1185">Reference proteome</keyword>